<organism evidence="1 2">
    <name type="scientific">Candidatus Kaiserbacteria bacterium RIFCSPHIGHO2_01_FULL_53_29</name>
    <dbReference type="NCBI Taxonomy" id="1798480"/>
    <lineage>
        <taxon>Bacteria</taxon>
        <taxon>Candidatus Kaiseribacteriota</taxon>
    </lineage>
</organism>
<protein>
    <submittedName>
        <fullName evidence="1">Uncharacterized protein</fullName>
    </submittedName>
</protein>
<name>A0A1F6CYR5_9BACT</name>
<reference evidence="1 2" key="1">
    <citation type="journal article" date="2016" name="Nat. Commun.">
        <title>Thousands of microbial genomes shed light on interconnected biogeochemical processes in an aquifer system.</title>
        <authorList>
            <person name="Anantharaman K."/>
            <person name="Brown C.T."/>
            <person name="Hug L.A."/>
            <person name="Sharon I."/>
            <person name="Castelle C.J."/>
            <person name="Probst A.J."/>
            <person name="Thomas B.C."/>
            <person name="Singh A."/>
            <person name="Wilkins M.J."/>
            <person name="Karaoz U."/>
            <person name="Brodie E.L."/>
            <person name="Williams K.H."/>
            <person name="Hubbard S.S."/>
            <person name="Banfield J.F."/>
        </authorList>
    </citation>
    <scope>NUCLEOTIDE SEQUENCE [LARGE SCALE GENOMIC DNA]</scope>
</reference>
<evidence type="ECO:0000313" key="2">
    <source>
        <dbReference type="Proteomes" id="UP000176863"/>
    </source>
</evidence>
<dbReference type="AlphaFoldDB" id="A0A1F6CYR5"/>
<proteinExistence type="predicted"/>
<accession>A0A1F6CYR5</accession>
<gene>
    <name evidence="1" type="ORF">A2851_01165</name>
</gene>
<dbReference type="Proteomes" id="UP000176863">
    <property type="component" value="Unassembled WGS sequence"/>
</dbReference>
<comment type="caution">
    <text evidence="1">The sequence shown here is derived from an EMBL/GenBank/DDBJ whole genome shotgun (WGS) entry which is preliminary data.</text>
</comment>
<evidence type="ECO:0000313" key="1">
    <source>
        <dbReference type="EMBL" id="OGG54257.1"/>
    </source>
</evidence>
<dbReference type="EMBL" id="MFKT01000001">
    <property type="protein sequence ID" value="OGG54257.1"/>
    <property type="molecule type" value="Genomic_DNA"/>
</dbReference>
<sequence>MFWRPQEWEARWGHLHKDFYTPLQGIAKFLFTEKYLWGEGTLLGGIEGEENSLAARMAECIENSPHTYPYCYTYSLPGPNSNTYVQWVLDQFPESGMQLPWNAFGKHAASSKYY</sequence>
<dbReference type="Pfam" id="PF12570">
    <property type="entry name" value="DUF3750"/>
    <property type="match status" value="1"/>
</dbReference>
<dbReference type="InterPro" id="IPR022224">
    <property type="entry name" value="DUF3750"/>
</dbReference>